<accession>A0A7J7EHR4</accession>
<protein>
    <recommendedName>
        <fullName evidence="5">Aconitase/3-isopropylmalate dehydratase large subunit alpha/beta/alpha domain-containing protein</fullName>
    </recommendedName>
</protein>
<keyword evidence="3" id="KW-0411">Iron-sulfur</keyword>
<dbReference type="InterPro" id="IPR036008">
    <property type="entry name" value="Aconitase_4Fe-4S_dom"/>
</dbReference>
<comment type="caution">
    <text evidence="6">The sequence shown here is derived from an EMBL/GenBank/DDBJ whole genome shotgun (WGS) entry which is preliminary data.</text>
</comment>
<keyword evidence="2" id="KW-0408">Iron</keyword>
<evidence type="ECO:0000256" key="3">
    <source>
        <dbReference type="ARBA" id="ARBA00023014"/>
    </source>
</evidence>
<dbReference type="PANTHER" id="PTHR43160">
    <property type="entry name" value="ACONITATE HYDRATASE B"/>
    <property type="match status" value="1"/>
</dbReference>
<reference evidence="6 7" key="1">
    <citation type="journal article" date="2020" name="Mol. Biol. Evol.">
        <title>Interspecific Gene Flow and the Evolution of Specialization in Black and White Rhinoceros.</title>
        <authorList>
            <person name="Moodley Y."/>
            <person name="Westbury M.V."/>
            <person name="Russo I.M."/>
            <person name="Gopalakrishnan S."/>
            <person name="Rakotoarivelo A."/>
            <person name="Olsen R.A."/>
            <person name="Prost S."/>
            <person name="Tunstall T."/>
            <person name="Ryder O.A."/>
            <person name="Dalen L."/>
            <person name="Bruford M.W."/>
        </authorList>
    </citation>
    <scope>NUCLEOTIDE SEQUENCE [LARGE SCALE GENOMIC DNA]</scope>
    <source>
        <strain evidence="6">SBR-YM</strain>
        <tissue evidence="6">Skin</tissue>
    </source>
</reference>
<dbReference type="InterPro" id="IPR050926">
    <property type="entry name" value="Aconitase/IPM_isomerase"/>
</dbReference>
<feature type="region of interest" description="Disordered" evidence="4">
    <location>
        <begin position="119"/>
        <end position="139"/>
    </location>
</feature>
<keyword evidence="7" id="KW-1185">Reference proteome</keyword>
<dbReference type="GO" id="GO:0006099">
    <property type="term" value="P:tricarboxylic acid cycle"/>
    <property type="evidence" value="ECO:0007669"/>
    <property type="project" value="TreeGrafter"/>
</dbReference>
<name>A0A7J7EHR4_DICBM</name>
<evidence type="ECO:0000259" key="5">
    <source>
        <dbReference type="Pfam" id="PF00330"/>
    </source>
</evidence>
<gene>
    <name evidence="6" type="ORF">HPG69_011654</name>
</gene>
<dbReference type="EMBL" id="JACDTQ010002883">
    <property type="protein sequence ID" value="KAF5915191.1"/>
    <property type="molecule type" value="Genomic_DNA"/>
</dbReference>
<organism evidence="6 7">
    <name type="scientific">Diceros bicornis minor</name>
    <name type="common">South-central black rhinoceros</name>
    <dbReference type="NCBI Taxonomy" id="77932"/>
    <lineage>
        <taxon>Eukaryota</taxon>
        <taxon>Metazoa</taxon>
        <taxon>Chordata</taxon>
        <taxon>Craniata</taxon>
        <taxon>Vertebrata</taxon>
        <taxon>Euteleostomi</taxon>
        <taxon>Mammalia</taxon>
        <taxon>Eutheria</taxon>
        <taxon>Laurasiatheria</taxon>
        <taxon>Perissodactyla</taxon>
        <taxon>Rhinocerotidae</taxon>
        <taxon>Diceros</taxon>
    </lineage>
</organism>
<dbReference type="Pfam" id="PF00330">
    <property type="entry name" value="Aconitase"/>
    <property type="match status" value="1"/>
</dbReference>
<dbReference type="AlphaFoldDB" id="A0A7J7EHR4"/>
<dbReference type="GO" id="GO:0051539">
    <property type="term" value="F:4 iron, 4 sulfur cluster binding"/>
    <property type="evidence" value="ECO:0007669"/>
    <property type="project" value="TreeGrafter"/>
</dbReference>
<dbReference type="SUPFAM" id="SSF53732">
    <property type="entry name" value="Aconitase iron-sulfur domain"/>
    <property type="match status" value="1"/>
</dbReference>
<dbReference type="GO" id="GO:0046872">
    <property type="term" value="F:metal ion binding"/>
    <property type="evidence" value="ECO:0007669"/>
    <property type="project" value="UniProtKB-KW"/>
</dbReference>
<sequence length="167" mass="18632">MGRSAGVAKQVLAHRLKLKSQFTTALGSEQMCTTTEQNGYAQILQDVGGIVLAYAFNQKDINKREKNTIVTSYNKNFTGHNNMNPEIYTFITSPESVINLAIPGTLKFNPETGFLIGKDGQEDTYQHPLPKDRNGQGVDVNPTSQCTQLLEPSDKWMAKTWTTYRTL</sequence>
<dbReference type="GO" id="GO:0003994">
    <property type="term" value="F:aconitate hydratase activity"/>
    <property type="evidence" value="ECO:0007669"/>
    <property type="project" value="TreeGrafter"/>
</dbReference>
<evidence type="ECO:0000256" key="2">
    <source>
        <dbReference type="ARBA" id="ARBA00023004"/>
    </source>
</evidence>
<dbReference type="InterPro" id="IPR015931">
    <property type="entry name" value="Acnase/IPM_dHydase_lsu_aba_1/3"/>
</dbReference>
<dbReference type="Gene3D" id="3.30.499.10">
    <property type="entry name" value="Aconitase, domain 3"/>
    <property type="match status" value="1"/>
</dbReference>
<dbReference type="GO" id="GO:0005739">
    <property type="term" value="C:mitochondrion"/>
    <property type="evidence" value="ECO:0007669"/>
    <property type="project" value="TreeGrafter"/>
</dbReference>
<dbReference type="PANTHER" id="PTHR43160:SF3">
    <property type="entry name" value="ACONITATE HYDRATASE, MITOCHONDRIAL"/>
    <property type="match status" value="1"/>
</dbReference>
<evidence type="ECO:0000313" key="6">
    <source>
        <dbReference type="EMBL" id="KAF5915191.1"/>
    </source>
</evidence>
<evidence type="ECO:0000256" key="1">
    <source>
        <dbReference type="ARBA" id="ARBA00022723"/>
    </source>
</evidence>
<feature type="domain" description="Aconitase/3-isopropylmalate dehydratase large subunit alpha/beta/alpha" evidence="5">
    <location>
        <begin position="3"/>
        <end position="104"/>
    </location>
</feature>
<dbReference type="InterPro" id="IPR001030">
    <property type="entry name" value="Acoase/IPM_deHydtase_lsu_aba"/>
</dbReference>
<keyword evidence="1" id="KW-0479">Metal-binding</keyword>
<dbReference type="Proteomes" id="UP000551758">
    <property type="component" value="Unassembled WGS sequence"/>
</dbReference>
<dbReference type="GO" id="GO:0005829">
    <property type="term" value="C:cytosol"/>
    <property type="evidence" value="ECO:0007669"/>
    <property type="project" value="TreeGrafter"/>
</dbReference>
<evidence type="ECO:0000313" key="7">
    <source>
        <dbReference type="Proteomes" id="UP000551758"/>
    </source>
</evidence>
<feature type="compositionally biased region" description="Basic and acidic residues" evidence="4">
    <location>
        <begin position="119"/>
        <end position="134"/>
    </location>
</feature>
<proteinExistence type="predicted"/>
<evidence type="ECO:0000256" key="4">
    <source>
        <dbReference type="SAM" id="MobiDB-lite"/>
    </source>
</evidence>